<accession>A0A7Y9LDS8</accession>
<dbReference type="InterPro" id="IPR046335">
    <property type="entry name" value="LacI/GalR-like_sensor"/>
</dbReference>
<dbReference type="PROSITE" id="PS00356">
    <property type="entry name" value="HTH_LACI_1"/>
    <property type="match status" value="1"/>
</dbReference>
<dbReference type="PANTHER" id="PTHR30146:SF109">
    <property type="entry name" value="HTH-TYPE TRANSCRIPTIONAL REGULATOR GALS"/>
    <property type="match status" value="1"/>
</dbReference>
<sequence length="338" mass="36064">MVTMRDVADRAGVSIATVSFVVNGTKPVAADTRTRIEQAMADLGFRRNAVARALASRRTHILAMAYPALDHDLSSSALEFFTSAAATAARLDHHLVLWPVSNDAAELKELIGEGLVDGVLLMEVQLDDPRVAVLEAARMPFALIGRTADPTPYVHVDIDFDATIREAVAHLHELGHRRLVLVSGDRSDPGMIDYGPYVRSEAAFQATAEAYGLEPTILRSGTTAAAGRELAGRLAHDHPDVTAVMIMREYASLGLVSELRRTGRDIPGDISVLPLVASRELPSLSDPALTIMRSPGPELGRLGVESLITLVAGGSVPPPQLIPCRLEIASSTAPPPES</sequence>
<keyword evidence="1" id="KW-0805">Transcription regulation</keyword>
<keyword evidence="2 5" id="KW-0238">DNA-binding</keyword>
<dbReference type="SUPFAM" id="SSF47413">
    <property type="entry name" value="lambda repressor-like DNA-binding domains"/>
    <property type="match status" value="1"/>
</dbReference>
<evidence type="ECO:0000259" key="4">
    <source>
        <dbReference type="PROSITE" id="PS50932"/>
    </source>
</evidence>
<dbReference type="EMBL" id="JACCBU010000001">
    <property type="protein sequence ID" value="NYE72286.1"/>
    <property type="molecule type" value="Genomic_DNA"/>
</dbReference>
<dbReference type="InterPro" id="IPR010982">
    <property type="entry name" value="Lambda_DNA-bd_dom_sf"/>
</dbReference>
<keyword evidence="6" id="KW-1185">Reference proteome</keyword>
<evidence type="ECO:0000256" key="2">
    <source>
        <dbReference type="ARBA" id="ARBA00023125"/>
    </source>
</evidence>
<dbReference type="CDD" id="cd01392">
    <property type="entry name" value="HTH_LacI"/>
    <property type="match status" value="1"/>
</dbReference>
<name>A0A7Y9LDS8_9ACTN</name>
<keyword evidence="3" id="KW-0804">Transcription</keyword>
<dbReference type="InterPro" id="IPR000843">
    <property type="entry name" value="HTH_LacI"/>
</dbReference>
<organism evidence="5 6">
    <name type="scientific">Microlunatus parietis</name>
    <dbReference type="NCBI Taxonomy" id="682979"/>
    <lineage>
        <taxon>Bacteria</taxon>
        <taxon>Bacillati</taxon>
        <taxon>Actinomycetota</taxon>
        <taxon>Actinomycetes</taxon>
        <taxon>Propionibacteriales</taxon>
        <taxon>Propionibacteriaceae</taxon>
        <taxon>Microlunatus</taxon>
    </lineage>
</organism>
<dbReference type="Gene3D" id="1.10.260.40">
    <property type="entry name" value="lambda repressor-like DNA-binding domains"/>
    <property type="match status" value="1"/>
</dbReference>
<evidence type="ECO:0000313" key="5">
    <source>
        <dbReference type="EMBL" id="NYE72286.1"/>
    </source>
</evidence>
<evidence type="ECO:0000256" key="1">
    <source>
        <dbReference type="ARBA" id="ARBA00023015"/>
    </source>
</evidence>
<evidence type="ECO:0000313" key="6">
    <source>
        <dbReference type="Proteomes" id="UP000569914"/>
    </source>
</evidence>
<dbReference type="SMART" id="SM00354">
    <property type="entry name" value="HTH_LACI"/>
    <property type="match status" value="1"/>
</dbReference>
<dbReference type="PANTHER" id="PTHR30146">
    <property type="entry name" value="LACI-RELATED TRANSCRIPTIONAL REPRESSOR"/>
    <property type="match status" value="1"/>
</dbReference>
<dbReference type="Pfam" id="PF13377">
    <property type="entry name" value="Peripla_BP_3"/>
    <property type="match status" value="1"/>
</dbReference>
<feature type="domain" description="HTH lacI-type" evidence="4">
    <location>
        <begin position="2"/>
        <end position="56"/>
    </location>
</feature>
<protein>
    <submittedName>
        <fullName evidence="5">DNA-binding LacI/PurR family transcriptional regulator</fullName>
    </submittedName>
</protein>
<dbReference type="AlphaFoldDB" id="A0A7Y9LDS8"/>
<comment type="caution">
    <text evidence="5">The sequence shown here is derived from an EMBL/GenBank/DDBJ whole genome shotgun (WGS) entry which is preliminary data.</text>
</comment>
<dbReference type="SUPFAM" id="SSF53822">
    <property type="entry name" value="Periplasmic binding protein-like I"/>
    <property type="match status" value="1"/>
</dbReference>
<gene>
    <name evidence="5" type="ORF">BKA15_003615</name>
</gene>
<dbReference type="RefSeq" id="WP_179752984.1">
    <property type="nucleotide sequence ID" value="NZ_JACCBU010000001.1"/>
</dbReference>
<dbReference type="Proteomes" id="UP000569914">
    <property type="component" value="Unassembled WGS sequence"/>
</dbReference>
<dbReference type="PROSITE" id="PS50932">
    <property type="entry name" value="HTH_LACI_2"/>
    <property type="match status" value="1"/>
</dbReference>
<dbReference type="GO" id="GO:0000976">
    <property type="term" value="F:transcription cis-regulatory region binding"/>
    <property type="evidence" value="ECO:0007669"/>
    <property type="project" value="TreeGrafter"/>
</dbReference>
<reference evidence="5 6" key="1">
    <citation type="submission" date="2020-07" db="EMBL/GenBank/DDBJ databases">
        <title>Sequencing the genomes of 1000 actinobacteria strains.</title>
        <authorList>
            <person name="Klenk H.-P."/>
        </authorList>
    </citation>
    <scope>NUCLEOTIDE SEQUENCE [LARGE SCALE GENOMIC DNA]</scope>
    <source>
        <strain evidence="5 6">DSM 22083</strain>
    </source>
</reference>
<dbReference type="InterPro" id="IPR028082">
    <property type="entry name" value="Peripla_BP_I"/>
</dbReference>
<dbReference type="GO" id="GO:0003700">
    <property type="term" value="F:DNA-binding transcription factor activity"/>
    <property type="evidence" value="ECO:0007669"/>
    <property type="project" value="TreeGrafter"/>
</dbReference>
<dbReference type="Gene3D" id="3.40.50.2300">
    <property type="match status" value="2"/>
</dbReference>
<proteinExistence type="predicted"/>
<dbReference type="Pfam" id="PF00356">
    <property type="entry name" value="LacI"/>
    <property type="match status" value="1"/>
</dbReference>
<evidence type="ECO:0000256" key="3">
    <source>
        <dbReference type="ARBA" id="ARBA00023163"/>
    </source>
</evidence>